<comment type="similarity">
    <text evidence="1 4">Belongs to the IF-1 family.</text>
</comment>
<dbReference type="PANTHER" id="PTHR33370:SF1">
    <property type="entry name" value="TRANSLATION INITIATION FACTOR IF-1, CHLOROPLASTIC"/>
    <property type="match status" value="1"/>
</dbReference>
<feature type="domain" description="S1-like" evidence="6">
    <location>
        <begin position="1"/>
        <end position="71"/>
    </location>
</feature>
<evidence type="ECO:0000256" key="5">
    <source>
        <dbReference type="NCBIfam" id="TIGR00008"/>
    </source>
</evidence>
<dbReference type="InterPro" id="IPR003029">
    <property type="entry name" value="S1_domain"/>
</dbReference>
<evidence type="ECO:0000313" key="8">
    <source>
        <dbReference type="Proteomes" id="UP001224428"/>
    </source>
</evidence>
<dbReference type="GO" id="GO:0043022">
    <property type="term" value="F:ribosome binding"/>
    <property type="evidence" value="ECO:0007669"/>
    <property type="project" value="UniProtKB-UniRule"/>
</dbReference>
<dbReference type="Pfam" id="PF01176">
    <property type="entry name" value="eIF-1a"/>
    <property type="match status" value="1"/>
</dbReference>
<evidence type="ECO:0000313" key="7">
    <source>
        <dbReference type="EMBL" id="MDJ1645808.1"/>
    </source>
</evidence>
<dbReference type="PROSITE" id="PS50832">
    <property type="entry name" value="S1_IF1_TYPE"/>
    <property type="match status" value="1"/>
</dbReference>
<comment type="caution">
    <text evidence="7">The sequence shown here is derived from an EMBL/GenBank/DDBJ whole genome shotgun (WGS) entry which is preliminary data.</text>
</comment>
<evidence type="ECO:0000256" key="4">
    <source>
        <dbReference type="HAMAP-Rule" id="MF_00075"/>
    </source>
</evidence>
<protein>
    <recommendedName>
        <fullName evidence="4 5">Translation initiation factor IF-1</fullName>
    </recommendedName>
</protein>
<reference evidence="7" key="1">
    <citation type="submission" date="2023-05" db="EMBL/GenBank/DDBJ databases">
        <title>Mycoplasma phocimorsus sp. nov., isolated from Scandinavian patients with seal finger or septic arthritis after contact with seals.</title>
        <authorList>
            <person name="Skafte-Holm A."/>
            <person name="Pedersen T.R."/>
            <person name="Froelund M."/>
            <person name="Stegger M."/>
            <person name="Qvortrup K."/>
            <person name="Michaels D.L."/>
            <person name="Brown D.R."/>
            <person name="Jensen J.S."/>
        </authorList>
    </citation>
    <scope>NUCLEOTIDE SEQUENCE</scope>
    <source>
        <strain evidence="7">M5725</strain>
    </source>
</reference>
<evidence type="ECO:0000256" key="1">
    <source>
        <dbReference type="ARBA" id="ARBA00010939"/>
    </source>
</evidence>
<dbReference type="GO" id="GO:0005829">
    <property type="term" value="C:cytosol"/>
    <property type="evidence" value="ECO:0007669"/>
    <property type="project" value="TreeGrafter"/>
</dbReference>
<keyword evidence="8" id="KW-1185">Reference proteome</keyword>
<keyword evidence="4" id="KW-0694">RNA-binding</keyword>
<organism evidence="7 8">
    <name type="scientific">Mycoplasma phocimorsus</name>
    <dbReference type="NCBI Taxonomy" id="3045839"/>
    <lineage>
        <taxon>Bacteria</taxon>
        <taxon>Bacillati</taxon>
        <taxon>Mycoplasmatota</taxon>
        <taxon>Mollicutes</taxon>
        <taxon>Mycoplasmataceae</taxon>
        <taxon>Mycoplasma</taxon>
    </lineage>
</organism>
<evidence type="ECO:0000259" key="6">
    <source>
        <dbReference type="PROSITE" id="PS50832"/>
    </source>
</evidence>
<proteinExistence type="inferred from homology"/>
<accession>A0AAJ1UZJ7</accession>
<evidence type="ECO:0000256" key="3">
    <source>
        <dbReference type="ARBA" id="ARBA00022917"/>
    </source>
</evidence>
<dbReference type="SMART" id="SM00316">
    <property type="entry name" value="S1"/>
    <property type="match status" value="1"/>
</dbReference>
<sequence>MARDAIKMTGKVIEMFNNDNFQVEIENGMKVDCHISGKIRQFHIRILPGDTVDIEISPYDLSKGRITYRHK</sequence>
<keyword evidence="3 4" id="KW-0648">Protein biosynthesis</keyword>
<dbReference type="InterPro" id="IPR004368">
    <property type="entry name" value="TIF_IF1"/>
</dbReference>
<dbReference type="PANTHER" id="PTHR33370">
    <property type="entry name" value="TRANSLATION INITIATION FACTOR IF-1, CHLOROPLASTIC"/>
    <property type="match status" value="1"/>
</dbReference>
<evidence type="ECO:0000256" key="2">
    <source>
        <dbReference type="ARBA" id="ARBA00022540"/>
    </source>
</evidence>
<comment type="subunit">
    <text evidence="4">Component of the 30S ribosomal translation pre-initiation complex which assembles on the 30S ribosome in the order IF-2 and IF-3, IF-1 and N-formylmethionyl-tRNA(fMet); mRNA recruitment can occur at any time during PIC assembly.</text>
</comment>
<dbReference type="Gene3D" id="2.40.50.140">
    <property type="entry name" value="Nucleic acid-binding proteins"/>
    <property type="match status" value="1"/>
</dbReference>
<dbReference type="RefSeq" id="WP_283823654.1">
    <property type="nucleotide sequence ID" value="NZ_JASDAY010000022.1"/>
</dbReference>
<dbReference type="Proteomes" id="UP001224428">
    <property type="component" value="Unassembled WGS sequence"/>
</dbReference>
<gene>
    <name evidence="4 7" type="primary">infA</name>
    <name evidence="7" type="ORF">QLQ80_01735</name>
</gene>
<dbReference type="GO" id="GO:0019843">
    <property type="term" value="F:rRNA binding"/>
    <property type="evidence" value="ECO:0007669"/>
    <property type="project" value="UniProtKB-UniRule"/>
</dbReference>
<dbReference type="GO" id="GO:0003743">
    <property type="term" value="F:translation initiation factor activity"/>
    <property type="evidence" value="ECO:0007669"/>
    <property type="project" value="UniProtKB-UniRule"/>
</dbReference>
<keyword evidence="2 4" id="KW-0396">Initiation factor</keyword>
<dbReference type="HAMAP" id="MF_00075">
    <property type="entry name" value="IF_1"/>
    <property type="match status" value="1"/>
</dbReference>
<dbReference type="FunFam" id="2.40.50.140:FF:000002">
    <property type="entry name" value="Translation initiation factor IF-1"/>
    <property type="match status" value="1"/>
</dbReference>
<keyword evidence="4" id="KW-0699">rRNA-binding</keyword>
<dbReference type="InterPro" id="IPR006196">
    <property type="entry name" value="RNA-binding_domain_S1_IF1"/>
</dbReference>
<dbReference type="NCBIfam" id="TIGR00008">
    <property type="entry name" value="infA"/>
    <property type="match status" value="1"/>
</dbReference>
<comment type="subcellular location">
    <subcellularLocation>
        <location evidence="4">Cytoplasm</location>
    </subcellularLocation>
</comment>
<name>A0AAJ1UZJ7_9MOLU</name>
<comment type="function">
    <text evidence="4">One of the essential components for the initiation of protein synthesis. Stabilizes the binding of IF-2 and IF-3 on the 30S subunit to which N-formylmethionyl-tRNA(fMet) subsequently binds. Helps modulate mRNA selection, yielding the 30S pre-initiation complex (PIC). Upon addition of the 50S ribosomal subunit IF-1, IF-2 and IF-3 are released leaving the mature 70S translation initiation complex.</text>
</comment>
<dbReference type="SUPFAM" id="SSF50249">
    <property type="entry name" value="Nucleic acid-binding proteins"/>
    <property type="match status" value="1"/>
</dbReference>
<dbReference type="AlphaFoldDB" id="A0AAJ1UZJ7"/>
<dbReference type="CDD" id="cd04451">
    <property type="entry name" value="S1_IF1"/>
    <property type="match status" value="1"/>
</dbReference>
<dbReference type="EMBL" id="JASDDP010000016">
    <property type="protein sequence ID" value="MDJ1645808.1"/>
    <property type="molecule type" value="Genomic_DNA"/>
</dbReference>
<keyword evidence="4" id="KW-0963">Cytoplasm</keyword>
<dbReference type="InterPro" id="IPR012340">
    <property type="entry name" value="NA-bd_OB-fold"/>
</dbReference>